<proteinExistence type="predicted"/>
<dbReference type="Proteomes" id="UP001218188">
    <property type="component" value="Unassembled WGS sequence"/>
</dbReference>
<keyword evidence="2" id="KW-1185">Reference proteome</keyword>
<name>A0AAD6STZ1_9AGAR</name>
<evidence type="ECO:0000313" key="2">
    <source>
        <dbReference type="Proteomes" id="UP001218188"/>
    </source>
</evidence>
<sequence length="313" mass="34998">MHPALRLDGLNNVSSPTDLAHSAAKGSLHSLRRLGSLIRTLSDTDSVLILPVFYANLDPSTIPALPDLDTESEMLPSLDYPIDVSLELWPRVWPWVEFFHEYRDYVSGAGPIDAQVYITWGLLLMGLCEHPPTKRLIGKQPGVNAFCTRAWMFTLDVPERARAEVFAQAQFMLLLGPANPQNIREMMAEAGGTHNRSIRLHEPPLSPRDRSFLRAVMHQDYELSRESLGRVEIKLQPIPLPGGKNDAQAPDSAAVALWTDYSRRVQRSRGTMELHLMAVKEGTANRMRIFPLRSTTNQNVAAESSPPDPVQIH</sequence>
<evidence type="ECO:0000313" key="1">
    <source>
        <dbReference type="EMBL" id="KAJ7032575.1"/>
    </source>
</evidence>
<reference evidence="1" key="1">
    <citation type="submission" date="2023-03" db="EMBL/GenBank/DDBJ databases">
        <title>Massive genome expansion in bonnet fungi (Mycena s.s.) driven by repeated elements and novel gene families across ecological guilds.</title>
        <authorList>
            <consortium name="Lawrence Berkeley National Laboratory"/>
            <person name="Harder C.B."/>
            <person name="Miyauchi S."/>
            <person name="Viragh M."/>
            <person name="Kuo A."/>
            <person name="Thoen E."/>
            <person name="Andreopoulos B."/>
            <person name="Lu D."/>
            <person name="Skrede I."/>
            <person name="Drula E."/>
            <person name="Henrissat B."/>
            <person name="Morin E."/>
            <person name="Kohler A."/>
            <person name="Barry K."/>
            <person name="LaButti K."/>
            <person name="Morin E."/>
            <person name="Salamov A."/>
            <person name="Lipzen A."/>
            <person name="Mereny Z."/>
            <person name="Hegedus B."/>
            <person name="Baldrian P."/>
            <person name="Stursova M."/>
            <person name="Weitz H."/>
            <person name="Taylor A."/>
            <person name="Grigoriev I.V."/>
            <person name="Nagy L.G."/>
            <person name="Martin F."/>
            <person name="Kauserud H."/>
        </authorList>
    </citation>
    <scope>NUCLEOTIDE SEQUENCE</scope>
    <source>
        <strain evidence="1">CBHHK200</strain>
    </source>
</reference>
<accession>A0AAD6STZ1</accession>
<protein>
    <submittedName>
        <fullName evidence="1">Uncharacterized protein</fullName>
    </submittedName>
</protein>
<dbReference type="EMBL" id="JARJCM010000072">
    <property type="protein sequence ID" value="KAJ7032575.1"/>
    <property type="molecule type" value="Genomic_DNA"/>
</dbReference>
<dbReference type="AlphaFoldDB" id="A0AAD6STZ1"/>
<comment type="caution">
    <text evidence="1">The sequence shown here is derived from an EMBL/GenBank/DDBJ whole genome shotgun (WGS) entry which is preliminary data.</text>
</comment>
<gene>
    <name evidence="1" type="ORF">C8F04DRAFT_1261869</name>
</gene>
<organism evidence="1 2">
    <name type="scientific">Mycena alexandri</name>
    <dbReference type="NCBI Taxonomy" id="1745969"/>
    <lineage>
        <taxon>Eukaryota</taxon>
        <taxon>Fungi</taxon>
        <taxon>Dikarya</taxon>
        <taxon>Basidiomycota</taxon>
        <taxon>Agaricomycotina</taxon>
        <taxon>Agaricomycetes</taxon>
        <taxon>Agaricomycetidae</taxon>
        <taxon>Agaricales</taxon>
        <taxon>Marasmiineae</taxon>
        <taxon>Mycenaceae</taxon>
        <taxon>Mycena</taxon>
    </lineage>
</organism>